<name>A0AAD3CY61_9STRA</name>
<dbReference type="Proteomes" id="UP001054902">
    <property type="component" value="Unassembled WGS sequence"/>
</dbReference>
<feature type="compositionally biased region" description="Low complexity" evidence="1">
    <location>
        <begin position="395"/>
        <end position="415"/>
    </location>
</feature>
<evidence type="ECO:0000256" key="1">
    <source>
        <dbReference type="SAM" id="MobiDB-lite"/>
    </source>
</evidence>
<evidence type="ECO:0000313" key="5">
    <source>
        <dbReference type="Proteomes" id="UP001054902"/>
    </source>
</evidence>
<keyword evidence="3" id="KW-0732">Signal</keyword>
<feature type="compositionally biased region" description="Basic and acidic residues" evidence="1">
    <location>
        <begin position="421"/>
        <end position="441"/>
    </location>
</feature>
<keyword evidence="2" id="KW-1133">Transmembrane helix</keyword>
<feature type="region of interest" description="Disordered" evidence="1">
    <location>
        <begin position="229"/>
        <end position="331"/>
    </location>
</feature>
<feature type="region of interest" description="Disordered" evidence="1">
    <location>
        <begin position="168"/>
        <end position="208"/>
    </location>
</feature>
<evidence type="ECO:0000256" key="2">
    <source>
        <dbReference type="SAM" id="Phobius"/>
    </source>
</evidence>
<evidence type="ECO:0000313" key="4">
    <source>
        <dbReference type="EMBL" id="GFH54338.1"/>
    </source>
</evidence>
<keyword evidence="2" id="KW-0472">Membrane</keyword>
<feature type="compositionally biased region" description="Low complexity" evidence="1">
    <location>
        <begin position="300"/>
        <end position="316"/>
    </location>
</feature>
<feature type="compositionally biased region" description="Basic and acidic residues" evidence="1">
    <location>
        <begin position="476"/>
        <end position="494"/>
    </location>
</feature>
<keyword evidence="5" id="KW-1185">Reference proteome</keyword>
<gene>
    <name evidence="4" type="ORF">CTEN210_10814</name>
</gene>
<evidence type="ECO:0000256" key="3">
    <source>
        <dbReference type="SAM" id="SignalP"/>
    </source>
</evidence>
<comment type="caution">
    <text evidence="4">The sequence shown here is derived from an EMBL/GenBank/DDBJ whole genome shotgun (WGS) entry which is preliminary data.</text>
</comment>
<feature type="chain" id="PRO_5042209337" evidence="3">
    <location>
        <begin position="25"/>
        <end position="494"/>
    </location>
</feature>
<feature type="region of interest" description="Disordered" evidence="1">
    <location>
        <begin position="383"/>
        <end position="494"/>
    </location>
</feature>
<feature type="transmembrane region" description="Helical" evidence="2">
    <location>
        <begin position="71"/>
        <end position="93"/>
    </location>
</feature>
<reference evidence="4 5" key="1">
    <citation type="journal article" date="2021" name="Sci. Rep.">
        <title>The genome of the diatom Chaetoceros tenuissimus carries an ancient integrated fragment of an extant virus.</title>
        <authorList>
            <person name="Hongo Y."/>
            <person name="Kimura K."/>
            <person name="Takaki Y."/>
            <person name="Yoshida Y."/>
            <person name="Baba S."/>
            <person name="Kobayashi G."/>
            <person name="Nagasaki K."/>
            <person name="Hano T."/>
            <person name="Tomaru Y."/>
        </authorList>
    </citation>
    <scope>NUCLEOTIDE SEQUENCE [LARGE SCALE GENOMIC DNA]</scope>
    <source>
        <strain evidence="4 5">NIES-3715</strain>
    </source>
</reference>
<organism evidence="4 5">
    <name type="scientific">Chaetoceros tenuissimus</name>
    <dbReference type="NCBI Taxonomy" id="426638"/>
    <lineage>
        <taxon>Eukaryota</taxon>
        <taxon>Sar</taxon>
        <taxon>Stramenopiles</taxon>
        <taxon>Ochrophyta</taxon>
        <taxon>Bacillariophyta</taxon>
        <taxon>Coscinodiscophyceae</taxon>
        <taxon>Chaetocerotophycidae</taxon>
        <taxon>Chaetocerotales</taxon>
        <taxon>Chaetocerotaceae</taxon>
        <taxon>Chaetoceros</taxon>
    </lineage>
</organism>
<sequence>MTKAACNLIFRVATVALAWRTIKALRRNNDDKSKQDPNGPHCHHVKIDWEILQLWALYAFHSLYQYSGLEYFVAVFPFYYYFKMVVIIITFLIPRTKFASFWFDIVLLPMMHYTHELLTLDWKGFIQREAILLPWQFLDFFLLPGLFTEDEEASFIFKLRDDQLKRSSQKYSNSESDPRDSNDNKTENEDGTQEISPRKQNKILETSSFTSPVARSRLAASSLHLRKFSQEHRFPTDENDFEETEKHRPPSPSNISVSSSPSRMTTPRRKTAKNSEPESILNSSPRRKAKGARPPSVAFKQTKSSLLSQTSKSPTKSKSKPFPESKYERDRRILHSVLDDDDDTISLSSRRSVSNSVRKFITGDDNIRIRDFLFDIELPAIPSQNRVGDGDDLTVRSSRSTRSVRSTKSSITTRSYMRSTALDEERRKSLEKWRRERDARNAKKNKVASSRSRNTRLKPDEEPNLSQRSTPTRPRLQPEKIDGMRRRSARTSKE</sequence>
<protein>
    <submittedName>
        <fullName evidence="4">Uncharacterized protein</fullName>
    </submittedName>
</protein>
<proteinExistence type="predicted"/>
<feature type="compositionally biased region" description="Basic and acidic residues" evidence="1">
    <location>
        <begin position="321"/>
        <end position="331"/>
    </location>
</feature>
<feature type="signal peptide" evidence="3">
    <location>
        <begin position="1"/>
        <end position="24"/>
    </location>
</feature>
<keyword evidence="2" id="KW-0812">Transmembrane</keyword>
<accession>A0AAD3CY61</accession>
<dbReference type="EMBL" id="BLLK01000047">
    <property type="protein sequence ID" value="GFH54338.1"/>
    <property type="molecule type" value="Genomic_DNA"/>
</dbReference>
<feature type="compositionally biased region" description="Basic and acidic residues" evidence="1">
    <location>
        <begin position="176"/>
        <end position="188"/>
    </location>
</feature>
<feature type="compositionally biased region" description="Low complexity" evidence="1">
    <location>
        <begin position="253"/>
        <end position="262"/>
    </location>
</feature>
<dbReference type="AlphaFoldDB" id="A0AAD3CY61"/>